<feature type="transmembrane region" description="Helical" evidence="1">
    <location>
        <begin position="7"/>
        <end position="24"/>
    </location>
</feature>
<comment type="caution">
    <text evidence="2">The sequence shown here is derived from an EMBL/GenBank/DDBJ whole genome shotgun (WGS) entry which is preliminary data.</text>
</comment>
<keyword evidence="1" id="KW-0472">Membrane</keyword>
<evidence type="ECO:0000256" key="1">
    <source>
        <dbReference type="SAM" id="Phobius"/>
    </source>
</evidence>
<proteinExistence type="predicted"/>
<dbReference type="Proteomes" id="UP000281261">
    <property type="component" value="Unassembled WGS sequence"/>
</dbReference>
<evidence type="ECO:0000313" key="2">
    <source>
        <dbReference type="EMBL" id="RLC37139.1"/>
    </source>
</evidence>
<name>A0A420ZCJ7_UNCK3</name>
<protein>
    <recommendedName>
        <fullName evidence="4">DUF3784 domain-containing protein</fullName>
    </recommendedName>
</protein>
<accession>A0A420ZCJ7</accession>
<organism evidence="2 3">
    <name type="scientific">candidate division Kazan bacterium</name>
    <dbReference type="NCBI Taxonomy" id="2202143"/>
    <lineage>
        <taxon>Bacteria</taxon>
        <taxon>Bacteria division Kazan-3B-28</taxon>
    </lineage>
</organism>
<gene>
    <name evidence="2" type="ORF">DRH29_02970</name>
</gene>
<dbReference type="AlphaFoldDB" id="A0A420ZCJ7"/>
<feature type="transmembrane region" description="Helical" evidence="1">
    <location>
        <begin position="44"/>
        <end position="64"/>
    </location>
</feature>
<keyword evidence="1" id="KW-0812">Transmembrane</keyword>
<sequence length="67" mass="7236">MIFTTLIIAGAIVLMIGVFISITPGYTIERLNLPDKIDESTITYVGYILGVIGLIVILLSIRALNGK</sequence>
<evidence type="ECO:0008006" key="4">
    <source>
        <dbReference type="Google" id="ProtNLM"/>
    </source>
</evidence>
<dbReference type="EMBL" id="QMNG01000011">
    <property type="protein sequence ID" value="RLC37139.1"/>
    <property type="molecule type" value="Genomic_DNA"/>
</dbReference>
<reference evidence="2 3" key="1">
    <citation type="submission" date="2018-06" db="EMBL/GenBank/DDBJ databases">
        <title>Extensive metabolic versatility and redundancy in microbially diverse, dynamic hydrothermal sediments.</title>
        <authorList>
            <person name="Dombrowski N."/>
            <person name="Teske A."/>
            <person name="Baker B.J."/>
        </authorList>
    </citation>
    <scope>NUCLEOTIDE SEQUENCE [LARGE SCALE GENOMIC DNA]</scope>
    <source>
        <strain evidence="2">B79_G16</strain>
    </source>
</reference>
<evidence type="ECO:0000313" key="3">
    <source>
        <dbReference type="Proteomes" id="UP000281261"/>
    </source>
</evidence>
<keyword evidence="1" id="KW-1133">Transmembrane helix</keyword>